<evidence type="ECO:0000259" key="7">
    <source>
        <dbReference type="PROSITE" id="PS50011"/>
    </source>
</evidence>
<sequence>MSDYGDFVDRTAFECDLDDYTEPLTKYLPNAQHRFYPICLGEVLNQQYQVEHKLGHGGFSTVWMAYDLKNKTDVALKVMAEGLGEHEYHMQREILKSVKDTSHLITYLNTFILHGNGKDHRVLVYPLHGPHLSMYTTLKRKSMTTRMSAARQLLQALESLHNSGIVHQDLNEGNCMWGMVFLSHLSREAKYSILGRPQKAVIDEEDLWKPGELVQPVEVPENLCTETFYLGDFGLAMKLGTSAAEYGLPPIEFCAPERLFNAPPSIASDMWSYMCLFSELYCGTPPFCSSWMGGGMMVDMVRKLGPLPKQWKGHYYYSNSECDSWFEGKPDPKRDLAATISRLAPHASHQELKHVLSIMYSCFNYHPEKRPTATQLLRDPSFRAIMDIYCP</sequence>
<evidence type="ECO:0000313" key="9">
    <source>
        <dbReference type="Proteomes" id="UP001219355"/>
    </source>
</evidence>
<dbReference type="InterPro" id="IPR017441">
    <property type="entry name" value="Protein_kinase_ATP_BS"/>
</dbReference>
<dbReference type="PROSITE" id="PS50011">
    <property type="entry name" value="PROTEIN_KINASE_DOM"/>
    <property type="match status" value="1"/>
</dbReference>
<dbReference type="AlphaFoldDB" id="A0AAF0DMN4"/>
<reference evidence="8" key="1">
    <citation type="submission" date="2023-03" db="EMBL/GenBank/DDBJ databases">
        <title>Emydomyces testavorans Genome Sequence.</title>
        <authorList>
            <person name="Hoyer L."/>
        </authorList>
    </citation>
    <scope>NUCLEOTIDE SEQUENCE</scope>
    <source>
        <strain evidence="8">16-2883</strain>
    </source>
</reference>
<dbReference type="EMBL" id="CP120629">
    <property type="protein sequence ID" value="WEW59585.1"/>
    <property type="molecule type" value="Genomic_DNA"/>
</dbReference>
<dbReference type="GO" id="GO:0004674">
    <property type="term" value="F:protein serine/threonine kinase activity"/>
    <property type="evidence" value="ECO:0007669"/>
    <property type="project" value="UniProtKB-KW"/>
</dbReference>
<keyword evidence="3 6" id="KW-0547">Nucleotide-binding</keyword>
<dbReference type="InterPro" id="IPR051175">
    <property type="entry name" value="CLK_kinases"/>
</dbReference>
<dbReference type="Proteomes" id="UP001219355">
    <property type="component" value="Chromosome 3"/>
</dbReference>
<dbReference type="GO" id="GO:0005524">
    <property type="term" value="F:ATP binding"/>
    <property type="evidence" value="ECO:0007669"/>
    <property type="project" value="UniProtKB-UniRule"/>
</dbReference>
<dbReference type="Pfam" id="PF07714">
    <property type="entry name" value="PK_Tyr_Ser-Thr"/>
    <property type="match status" value="1"/>
</dbReference>
<evidence type="ECO:0000256" key="4">
    <source>
        <dbReference type="ARBA" id="ARBA00022777"/>
    </source>
</evidence>
<keyword evidence="9" id="KW-1185">Reference proteome</keyword>
<keyword evidence="1" id="KW-0723">Serine/threonine-protein kinase</keyword>
<keyword evidence="2" id="KW-0808">Transferase</keyword>
<gene>
    <name evidence="8" type="ORF">PRK78_005059</name>
</gene>
<accession>A0AAF0DMN4</accession>
<dbReference type="InterPro" id="IPR000719">
    <property type="entry name" value="Prot_kinase_dom"/>
</dbReference>
<dbReference type="PANTHER" id="PTHR45646:SF11">
    <property type="entry name" value="SERINE_THREONINE-PROTEIN KINASE DOA"/>
    <property type="match status" value="1"/>
</dbReference>
<organism evidence="8 9">
    <name type="scientific">Emydomyces testavorans</name>
    <dbReference type="NCBI Taxonomy" id="2070801"/>
    <lineage>
        <taxon>Eukaryota</taxon>
        <taxon>Fungi</taxon>
        <taxon>Dikarya</taxon>
        <taxon>Ascomycota</taxon>
        <taxon>Pezizomycotina</taxon>
        <taxon>Eurotiomycetes</taxon>
        <taxon>Eurotiomycetidae</taxon>
        <taxon>Onygenales</taxon>
        <taxon>Nannizziopsiaceae</taxon>
        <taxon>Emydomyces</taxon>
    </lineage>
</organism>
<dbReference type="GO" id="GO:0043484">
    <property type="term" value="P:regulation of RNA splicing"/>
    <property type="evidence" value="ECO:0007669"/>
    <property type="project" value="TreeGrafter"/>
</dbReference>
<dbReference type="InterPro" id="IPR011009">
    <property type="entry name" value="Kinase-like_dom_sf"/>
</dbReference>
<dbReference type="PANTHER" id="PTHR45646">
    <property type="entry name" value="SERINE/THREONINE-PROTEIN KINASE DOA-RELATED"/>
    <property type="match status" value="1"/>
</dbReference>
<evidence type="ECO:0000256" key="5">
    <source>
        <dbReference type="ARBA" id="ARBA00022840"/>
    </source>
</evidence>
<evidence type="ECO:0000256" key="6">
    <source>
        <dbReference type="PROSITE-ProRule" id="PRU10141"/>
    </source>
</evidence>
<dbReference type="PROSITE" id="PS00107">
    <property type="entry name" value="PROTEIN_KINASE_ATP"/>
    <property type="match status" value="1"/>
</dbReference>
<dbReference type="SUPFAM" id="SSF56112">
    <property type="entry name" value="Protein kinase-like (PK-like)"/>
    <property type="match status" value="1"/>
</dbReference>
<proteinExistence type="predicted"/>
<evidence type="ECO:0000313" key="8">
    <source>
        <dbReference type="EMBL" id="WEW59585.1"/>
    </source>
</evidence>
<name>A0AAF0DMN4_9EURO</name>
<dbReference type="GO" id="GO:0005634">
    <property type="term" value="C:nucleus"/>
    <property type="evidence" value="ECO:0007669"/>
    <property type="project" value="TreeGrafter"/>
</dbReference>
<dbReference type="InterPro" id="IPR001245">
    <property type="entry name" value="Ser-Thr/Tyr_kinase_cat_dom"/>
</dbReference>
<protein>
    <recommendedName>
        <fullName evidence="7">Protein kinase domain-containing protein</fullName>
    </recommendedName>
</protein>
<feature type="binding site" evidence="6">
    <location>
        <position position="77"/>
    </location>
    <ligand>
        <name>ATP</name>
        <dbReference type="ChEBI" id="CHEBI:30616"/>
    </ligand>
</feature>
<keyword evidence="4" id="KW-0418">Kinase</keyword>
<evidence type="ECO:0000256" key="2">
    <source>
        <dbReference type="ARBA" id="ARBA00022679"/>
    </source>
</evidence>
<keyword evidence="5 6" id="KW-0067">ATP-binding</keyword>
<dbReference type="Gene3D" id="3.30.200.20">
    <property type="entry name" value="Phosphorylase Kinase, domain 1"/>
    <property type="match status" value="1"/>
</dbReference>
<evidence type="ECO:0000256" key="3">
    <source>
        <dbReference type="ARBA" id="ARBA00022741"/>
    </source>
</evidence>
<feature type="domain" description="Protein kinase" evidence="7">
    <location>
        <begin position="48"/>
        <end position="382"/>
    </location>
</feature>
<dbReference type="Gene3D" id="1.10.510.10">
    <property type="entry name" value="Transferase(Phosphotransferase) domain 1"/>
    <property type="match status" value="1"/>
</dbReference>
<evidence type="ECO:0000256" key="1">
    <source>
        <dbReference type="ARBA" id="ARBA00022527"/>
    </source>
</evidence>